<keyword evidence="1" id="KW-0812">Transmembrane</keyword>
<keyword evidence="1" id="KW-1133">Transmembrane helix</keyword>
<evidence type="ECO:0000313" key="3">
    <source>
        <dbReference type="Proteomes" id="UP000292685"/>
    </source>
</evidence>
<dbReference type="Proteomes" id="UP000292685">
    <property type="component" value="Unassembled WGS sequence"/>
</dbReference>
<dbReference type="RefSeq" id="WP_130449355.1">
    <property type="nucleotide sequence ID" value="NZ_SHLA01000001.1"/>
</dbReference>
<dbReference type="OrthoDB" id="3830423at2"/>
<feature type="transmembrane region" description="Helical" evidence="1">
    <location>
        <begin position="34"/>
        <end position="54"/>
    </location>
</feature>
<name>A0A4Q8ACC0_9MICC</name>
<feature type="transmembrane region" description="Helical" evidence="1">
    <location>
        <begin position="6"/>
        <end position="27"/>
    </location>
</feature>
<reference evidence="2 3" key="1">
    <citation type="submission" date="2019-02" db="EMBL/GenBank/DDBJ databases">
        <title>Sequencing the genomes of 1000 actinobacteria strains.</title>
        <authorList>
            <person name="Klenk H.-P."/>
        </authorList>
    </citation>
    <scope>NUCLEOTIDE SEQUENCE [LARGE SCALE GENOMIC DNA]</scope>
    <source>
        <strain evidence="2 3">DSM 17364</strain>
    </source>
</reference>
<accession>A0A4Q8ACC0</accession>
<protein>
    <recommendedName>
        <fullName evidence="4">Fe-S protein</fullName>
    </recommendedName>
</protein>
<evidence type="ECO:0000256" key="1">
    <source>
        <dbReference type="SAM" id="Phobius"/>
    </source>
</evidence>
<evidence type="ECO:0000313" key="2">
    <source>
        <dbReference type="EMBL" id="RZU61129.1"/>
    </source>
</evidence>
<feature type="transmembrane region" description="Helical" evidence="1">
    <location>
        <begin position="66"/>
        <end position="84"/>
    </location>
</feature>
<gene>
    <name evidence="2" type="ORF">EV380_0686</name>
</gene>
<dbReference type="EMBL" id="SHLA01000001">
    <property type="protein sequence ID" value="RZU61129.1"/>
    <property type="molecule type" value="Genomic_DNA"/>
</dbReference>
<sequence length="116" mass="12288">MDFLHTLLVFFHILGAAALVGGWLAAFKTPTVGTWQFIGAWVQLVTGLGLTVLAEMGEDPVNHAKIGVKLVLLIAVLVAAIIGRKKMKKGEDVPKGIAHTVGGFALINVALAVFWS</sequence>
<keyword evidence="3" id="KW-1185">Reference proteome</keyword>
<comment type="caution">
    <text evidence="2">The sequence shown here is derived from an EMBL/GenBank/DDBJ whole genome shotgun (WGS) entry which is preliminary data.</text>
</comment>
<organism evidence="2 3">
    <name type="scientific">Zhihengliuella halotolerans</name>
    <dbReference type="NCBI Taxonomy" id="370736"/>
    <lineage>
        <taxon>Bacteria</taxon>
        <taxon>Bacillati</taxon>
        <taxon>Actinomycetota</taxon>
        <taxon>Actinomycetes</taxon>
        <taxon>Micrococcales</taxon>
        <taxon>Micrococcaceae</taxon>
        <taxon>Zhihengliuella</taxon>
    </lineage>
</organism>
<keyword evidence="1" id="KW-0472">Membrane</keyword>
<evidence type="ECO:0008006" key="4">
    <source>
        <dbReference type="Google" id="ProtNLM"/>
    </source>
</evidence>
<proteinExistence type="predicted"/>
<feature type="transmembrane region" description="Helical" evidence="1">
    <location>
        <begin position="96"/>
        <end position="115"/>
    </location>
</feature>
<dbReference type="AlphaFoldDB" id="A0A4Q8ACC0"/>